<dbReference type="HOGENOM" id="CLU_107827_0_0_1"/>
<evidence type="ECO:0000313" key="2">
    <source>
        <dbReference type="EnsemblProtists" id="PYU1_T004141"/>
    </source>
</evidence>
<organism evidence="2 3">
    <name type="scientific">Globisporangium ultimum (strain ATCC 200006 / CBS 805.95 / DAOM BR144)</name>
    <name type="common">Pythium ultimum</name>
    <dbReference type="NCBI Taxonomy" id="431595"/>
    <lineage>
        <taxon>Eukaryota</taxon>
        <taxon>Sar</taxon>
        <taxon>Stramenopiles</taxon>
        <taxon>Oomycota</taxon>
        <taxon>Peronosporomycetes</taxon>
        <taxon>Pythiales</taxon>
        <taxon>Pythiaceae</taxon>
        <taxon>Globisporangium</taxon>
    </lineage>
</organism>
<evidence type="ECO:0000256" key="1">
    <source>
        <dbReference type="SAM" id="MobiDB-lite"/>
    </source>
</evidence>
<accession>K3WGQ0</accession>
<dbReference type="AlphaFoldDB" id="K3WGQ0"/>
<feature type="region of interest" description="Disordered" evidence="1">
    <location>
        <begin position="1"/>
        <end position="22"/>
    </location>
</feature>
<dbReference type="EnsemblProtists" id="PYU1_T004141">
    <property type="protein sequence ID" value="PYU1_T004141"/>
    <property type="gene ID" value="PYU1_G004131"/>
</dbReference>
<reference evidence="3" key="2">
    <citation type="submission" date="2010-04" db="EMBL/GenBank/DDBJ databases">
        <authorList>
            <person name="Buell R."/>
            <person name="Hamilton J."/>
            <person name="Hostetler J."/>
        </authorList>
    </citation>
    <scope>NUCLEOTIDE SEQUENCE [LARGE SCALE GENOMIC DNA]</scope>
    <source>
        <strain evidence="3">DAOM:BR144</strain>
    </source>
</reference>
<proteinExistence type="predicted"/>
<dbReference type="eggNOG" id="ENOG502S1DR">
    <property type="taxonomic scope" value="Eukaryota"/>
</dbReference>
<reference evidence="3" key="1">
    <citation type="journal article" date="2010" name="Genome Biol.">
        <title>Genome sequence of the necrotrophic plant pathogen Pythium ultimum reveals original pathogenicity mechanisms and effector repertoire.</title>
        <authorList>
            <person name="Levesque C.A."/>
            <person name="Brouwer H."/>
            <person name="Cano L."/>
            <person name="Hamilton J.P."/>
            <person name="Holt C."/>
            <person name="Huitema E."/>
            <person name="Raffaele S."/>
            <person name="Robideau G.P."/>
            <person name="Thines M."/>
            <person name="Win J."/>
            <person name="Zerillo M.M."/>
            <person name="Beakes G.W."/>
            <person name="Boore J.L."/>
            <person name="Busam D."/>
            <person name="Dumas B."/>
            <person name="Ferriera S."/>
            <person name="Fuerstenberg S.I."/>
            <person name="Gachon C.M."/>
            <person name="Gaulin E."/>
            <person name="Govers F."/>
            <person name="Grenville-Briggs L."/>
            <person name="Horner N."/>
            <person name="Hostetler J."/>
            <person name="Jiang R.H."/>
            <person name="Johnson J."/>
            <person name="Krajaejun T."/>
            <person name="Lin H."/>
            <person name="Meijer H.J."/>
            <person name="Moore B."/>
            <person name="Morris P."/>
            <person name="Phuntmart V."/>
            <person name="Puiu D."/>
            <person name="Shetty J."/>
            <person name="Stajich J.E."/>
            <person name="Tripathy S."/>
            <person name="Wawra S."/>
            <person name="van West P."/>
            <person name="Whitty B.R."/>
            <person name="Coutinho P.M."/>
            <person name="Henrissat B."/>
            <person name="Martin F."/>
            <person name="Thomas P.D."/>
            <person name="Tyler B.M."/>
            <person name="De Vries R.P."/>
            <person name="Kamoun S."/>
            <person name="Yandell M."/>
            <person name="Tisserat N."/>
            <person name="Buell C.R."/>
        </authorList>
    </citation>
    <scope>NUCLEOTIDE SEQUENCE</scope>
    <source>
        <strain evidence="3">DAOM:BR144</strain>
    </source>
</reference>
<dbReference type="EMBL" id="GL376567">
    <property type="status" value="NOT_ANNOTATED_CDS"/>
    <property type="molecule type" value="Genomic_DNA"/>
</dbReference>
<feature type="compositionally biased region" description="Low complexity" evidence="1">
    <location>
        <begin position="202"/>
        <end position="221"/>
    </location>
</feature>
<evidence type="ECO:0000313" key="3">
    <source>
        <dbReference type="Proteomes" id="UP000019132"/>
    </source>
</evidence>
<feature type="region of interest" description="Disordered" evidence="1">
    <location>
        <begin position="196"/>
        <end position="235"/>
    </location>
</feature>
<dbReference type="InParanoid" id="K3WGQ0"/>
<dbReference type="VEuPathDB" id="FungiDB:PYU1_G004131"/>
<dbReference type="OMA" id="QQYHEVT"/>
<reference evidence="2" key="3">
    <citation type="submission" date="2015-02" db="UniProtKB">
        <authorList>
            <consortium name="EnsemblProtists"/>
        </authorList>
    </citation>
    <scope>IDENTIFICATION</scope>
    <source>
        <strain evidence="2">DAOM BR144</strain>
    </source>
</reference>
<sequence>MTLRTSWITEDGEGDGVHRSFPPPRIAKVKSIEATARILRPTRASLARATKKKLTGDAKLKAEARKVEKKRRELARIAKHNGRLTVPTSPKFQPHAKKKPSVSLLTMTSRELLEIDAIRKRVQQMRKKTQQYHEVTTRSVLLPASSANSGTSTNSGSATAFAKALRSSGGLGVPAIRRAKLTEPIGFDFEIDKRLASRKRTQSASSSTASSTPSEAGSSDTKSTLGPPKRQRIEQ</sequence>
<protein>
    <submittedName>
        <fullName evidence="2">Uncharacterized protein</fullName>
    </submittedName>
</protein>
<dbReference type="Proteomes" id="UP000019132">
    <property type="component" value="Unassembled WGS sequence"/>
</dbReference>
<keyword evidence="3" id="KW-1185">Reference proteome</keyword>
<name>K3WGQ0_GLOUD</name>